<evidence type="ECO:0000259" key="1">
    <source>
        <dbReference type="Pfam" id="PF00149"/>
    </source>
</evidence>
<proteinExistence type="predicted"/>
<name>A0A8S5VGG0_9CAUD</name>
<feature type="domain" description="Calcineurin-like phosphoesterase" evidence="1">
    <location>
        <begin position="4"/>
        <end position="198"/>
    </location>
</feature>
<protein>
    <submittedName>
        <fullName evidence="2">Putative phosphohydrolase</fullName>
    </submittedName>
</protein>
<sequence length="361" mass="42107">MIGKILITADVHFETLEMDKIDSYLDYFLTSIETYKPDIFCIAGDLVDDRNIKAESNEYQLLVDFIQKISDYCSKSNVSFIILKGTISHDGEVVKNLYINNKPFIYIDEITIQTHKGMNILFIPEPYFSSYNDFYNALNLARGDQKVDLVIFHGTVDFAIPQLKQIDSKYNLSRSIVMKSSDIKHNCKTLAIGGHIHSYIYNDGIYYTNRFINQRGHYTGLDTYGIKLVEINDEKYEVTNILNPYIIKQNIVNIDLRDKSELDVIEISNKYSKQDQNNIVYNITYNSDISDQRLLVRKFQDLTNAKYIKRVKKNANIEVNKVKHDYKDDIHAIDLLKNIYKTRFNEELDDKYINILKGDEL</sequence>
<reference evidence="2" key="1">
    <citation type="journal article" date="2021" name="Proc. Natl. Acad. Sci. U.S.A.">
        <title>A Catalog of Tens of Thousands of Viruses from Human Metagenomes Reveals Hidden Associations with Chronic Diseases.</title>
        <authorList>
            <person name="Tisza M.J."/>
            <person name="Buck C.B."/>
        </authorList>
    </citation>
    <scope>NUCLEOTIDE SEQUENCE</scope>
    <source>
        <strain evidence="2">CtkfK18</strain>
    </source>
</reference>
<dbReference type="Pfam" id="PF00149">
    <property type="entry name" value="Metallophos"/>
    <property type="match status" value="1"/>
</dbReference>
<organism evidence="2">
    <name type="scientific">Myoviridae sp. ctkfK18</name>
    <dbReference type="NCBI Taxonomy" id="2825165"/>
    <lineage>
        <taxon>Viruses</taxon>
        <taxon>Duplodnaviria</taxon>
        <taxon>Heunggongvirae</taxon>
        <taxon>Uroviricota</taxon>
        <taxon>Caudoviricetes</taxon>
    </lineage>
</organism>
<dbReference type="InterPro" id="IPR029052">
    <property type="entry name" value="Metallo-depent_PP-like"/>
</dbReference>
<dbReference type="InterPro" id="IPR004843">
    <property type="entry name" value="Calcineurin-like_PHP"/>
</dbReference>
<accession>A0A8S5VGG0</accession>
<dbReference type="Gene3D" id="3.60.21.10">
    <property type="match status" value="1"/>
</dbReference>
<evidence type="ECO:0000313" key="2">
    <source>
        <dbReference type="EMBL" id="DAG05774.1"/>
    </source>
</evidence>
<dbReference type="SUPFAM" id="SSF56300">
    <property type="entry name" value="Metallo-dependent phosphatases"/>
    <property type="match status" value="1"/>
</dbReference>
<dbReference type="EMBL" id="BK016265">
    <property type="protein sequence ID" value="DAG05774.1"/>
    <property type="molecule type" value="Genomic_DNA"/>
</dbReference>
<dbReference type="GO" id="GO:0016787">
    <property type="term" value="F:hydrolase activity"/>
    <property type="evidence" value="ECO:0007669"/>
    <property type="project" value="InterPro"/>
</dbReference>